<reference evidence="2 3" key="1">
    <citation type="submission" date="2017-06" db="EMBL/GenBank/DDBJ databases">
        <title>Reclassification of a Polynucleobacter cosmopolitanus strain isolated from tropical Lake Victoria as Polynucleobacter victoriensis comb. nov.</title>
        <authorList>
            <person name="Hahn M.W."/>
        </authorList>
    </citation>
    <scope>NUCLEOTIDE SEQUENCE [LARGE SCALE GENOMIC DNA]</scope>
    <source>
        <strain evidence="2 3">MWH-MoIso2</strain>
    </source>
</reference>
<evidence type="ECO:0000313" key="3">
    <source>
        <dbReference type="Proteomes" id="UP000215188"/>
    </source>
</evidence>
<dbReference type="OrthoDB" id="9179856at2"/>
<dbReference type="PANTHER" id="PTHR35024:SF4">
    <property type="entry name" value="POLYMER-FORMING CYTOSKELETAL PROTEIN"/>
    <property type="match status" value="1"/>
</dbReference>
<evidence type="ECO:0000256" key="1">
    <source>
        <dbReference type="ARBA" id="ARBA00044755"/>
    </source>
</evidence>
<comment type="similarity">
    <text evidence="1">Belongs to the bactofilin family.</text>
</comment>
<dbReference type="EMBL" id="NJGG01000001">
    <property type="protein sequence ID" value="OXL15533.1"/>
    <property type="molecule type" value="Genomic_DNA"/>
</dbReference>
<organism evidence="2 3">
    <name type="scientific">Polynucleobacter cosmopolitanus</name>
    <dbReference type="NCBI Taxonomy" id="351345"/>
    <lineage>
        <taxon>Bacteria</taxon>
        <taxon>Pseudomonadati</taxon>
        <taxon>Pseudomonadota</taxon>
        <taxon>Betaproteobacteria</taxon>
        <taxon>Burkholderiales</taxon>
        <taxon>Burkholderiaceae</taxon>
        <taxon>Polynucleobacter</taxon>
    </lineage>
</organism>
<sequence length="110" mass="11512">MSSDNQNGCLTVGEGVTLKGNFVVPDIASISGTIEGDLTAREILIGPTGVLKGNINAEIIDIRGEAYENISAKKSLFIRSSGKVTGNVEFSEIEVEKGGNLQGSLTKINT</sequence>
<evidence type="ECO:0000313" key="2">
    <source>
        <dbReference type="EMBL" id="OXL15533.1"/>
    </source>
</evidence>
<protein>
    <recommendedName>
        <fullName evidence="4">Cell shape determination protein CcmA</fullName>
    </recommendedName>
</protein>
<accession>A0A229FUF0</accession>
<dbReference type="PANTHER" id="PTHR35024">
    <property type="entry name" value="HYPOTHETICAL CYTOSOLIC PROTEIN"/>
    <property type="match status" value="1"/>
</dbReference>
<dbReference type="RefSeq" id="WP_089514572.1">
    <property type="nucleotide sequence ID" value="NZ_NJGG01000001.1"/>
</dbReference>
<name>A0A229FUF0_9BURK</name>
<evidence type="ECO:0008006" key="4">
    <source>
        <dbReference type="Google" id="ProtNLM"/>
    </source>
</evidence>
<dbReference type="Proteomes" id="UP000215188">
    <property type="component" value="Unassembled WGS sequence"/>
</dbReference>
<proteinExistence type="inferred from homology"/>
<keyword evidence="3" id="KW-1185">Reference proteome</keyword>
<dbReference type="InterPro" id="IPR007607">
    <property type="entry name" value="BacA/B"/>
</dbReference>
<comment type="caution">
    <text evidence="2">The sequence shown here is derived from an EMBL/GenBank/DDBJ whole genome shotgun (WGS) entry which is preliminary data.</text>
</comment>
<dbReference type="AlphaFoldDB" id="A0A229FUF0"/>
<dbReference type="Pfam" id="PF04519">
    <property type="entry name" value="Bactofilin"/>
    <property type="match status" value="1"/>
</dbReference>
<gene>
    <name evidence="2" type="ORF">AOC33_00065</name>
</gene>